<name>L7WC06_NONDD</name>
<protein>
    <submittedName>
        <fullName evidence="1">Uncharacterized protein</fullName>
    </submittedName>
</protein>
<evidence type="ECO:0000313" key="1">
    <source>
        <dbReference type="EMBL" id="AGC77634.1"/>
    </source>
</evidence>
<organism evidence="1 2">
    <name type="scientific">Nonlabens dokdonensis (strain DSM 17205 / KCTC 12402 / DSW-6)</name>
    <name type="common">Donghaeana dokdonensis</name>
    <dbReference type="NCBI Taxonomy" id="592029"/>
    <lineage>
        <taxon>Bacteria</taxon>
        <taxon>Pseudomonadati</taxon>
        <taxon>Bacteroidota</taxon>
        <taxon>Flavobacteriia</taxon>
        <taxon>Flavobacteriales</taxon>
        <taxon>Flavobacteriaceae</taxon>
        <taxon>Nonlabens</taxon>
    </lineage>
</organism>
<dbReference type="KEGG" id="ndo:DDD_2507"/>
<proteinExistence type="predicted"/>
<accession>L7WC06</accession>
<gene>
    <name evidence="1" type="ordered locus">DDD_2507</name>
</gene>
<dbReference type="HOGENOM" id="CLU_3313600_0_0_10"/>
<sequence>MRFSLCDISFSIFIFEKRNLSELAQGESVTINKRSQHLI</sequence>
<dbReference type="Proteomes" id="UP000011173">
    <property type="component" value="Chromosome"/>
</dbReference>
<evidence type="ECO:0000313" key="2">
    <source>
        <dbReference type="Proteomes" id="UP000011173"/>
    </source>
</evidence>
<reference evidence="1 2" key="1">
    <citation type="journal article" date="2013" name="Genome Biol. Evol.">
        <title>Genomic makeup of the marine flavobacterium Nonlabens (Donghaeana) dokdonensis DSW-6 and identification of a novel class of rhodopsins.</title>
        <authorList>
            <person name="Kwon S.K."/>
            <person name="Kim B.K."/>
            <person name="Song J.Y."/>
            <person name="Kwak M.J."/>
            <person name="Lee C.H."/>
            <person name="Yoon J.H."/>
            <person name="Oh T.K."/>
            <person name="Kim J.F."/>
        </authorList>
    </citation>
    <scope>NUCLEOTIDE SEQUENCE [LARGE SCALE GENOMIC DNA]</scope>
    <source>
        <strain evidence="2">DSM 17205 / KCTC 12402 / DSW-6</strain>
    </source>
</reference>
<dbReference type="AlphaFoldDB" id="L7WC06"/>
<dbReference type="STRING" id="592029.DDD_2507"/>
<dbReference type="EMBL" id="CP001397">
    <property type="protein sequence ID" value="AGC77634.1"/>
    <property type="molecule type" value="Genomic_DNA"/>
</dbReference>